<dbReference type="InterPro" id="IPR014710">
    <property type="entry name" value="RmlC-like_jellyroll"/>
</dbReference>
<proteinExistence type="predicted"/>
<dbReference type="InterPro" id="IPR013096">
    <property type="entry name" value="Cupin_2"/>
</dbReference>
<dbReference type="PANTHER" id="PTHR46797">
    <property type="entry name" value="HTH-TYPE TRANSCRIPTIONAL REGULATOR"/>
    <property type="match status" value="1"/>
</dbReference>
<gene>
    <name evidence="3" type="ORF">ACFP2T_08845</name>
</gene>
<keyword evidence="1" id="KW-0238">DNA-binding</keyword>
<dbReference type="Gene3D" id="2.60.120.10">
    <property type="entry name" value="Jelly Rolls"/>
    <property type="match status" value="1"/>
</dbReference>
<name>A0ABW1K3J2_9ACTN</name>
<dbReference type="SUPFAM" id="SSF51182">
    <property type="entry name" value="RmlC-like cupins"/>
    <property type="match status" value="1"/>
</dbReference>
<organism evidence="3 4">
    <name type="scientific">Plantactinospora solaniradicis</name>
    <dbReference type="NCBI Taxonomy" id="1723736"/>
    <lineage>
        <taxon>Bacteria</taxon>
        <taxon>Bacillati</taxon>
        <taxon>Actinomycetota</taxon>
        <taxon>Actinomycetes</taxon>
        <taxon>Micromonosporales</taxon>
        <taxon>Micromonosporaceae</taxon>
        <taxon>Plantactinospora</taxon>
    </lineage>
</organism>
<dbReference type="PANTHER" id="PTHR46797:SF1">
    <property type="entry name" value="METHYLPHOSPHONATE SYNTHASE"/>
    <property type="match status" value="1"/>
</dbReference>
<dbReference type="Gene3D" id="1.10.260.40">
    <property type="entry name" value="lambda repressor-like DNA-binding domains"/>
    <property type="match status" value="1"/>
</dbReference>
<comment type="caution">
    <text evidence="3">The sequence shown here is derived from an EMBL/GenBank/DDBJ whole genome shotgun (WGS) entry which is preliminary data.</text>
</comment>
<dbReference type="SMART" id="SM00530">
    <property type="entry name" value="HTH_XRE"/>
    <property type="match status" value="1"/>
</dbReference>
<dbReference type="PROSITE" id="PS50943">
    <property type="entry name" value="HTH_CROC1"/>
    <property type="match status" value="1"/>
</dbReference>
<evidence type="ECO:0000259" key="2">
    <source>
        <dbReference type="PROSITE" id="PS50943"/>
    </source>
</evidence>
<evidence type="ECO:0000256" key="1">
    <source>
        <dbReference type="ARBA" id="ARBA00023125"/>
    </source>
</evidence>
<dbReference type="InterPro" id="IPR011051">
    <property type="entry name" value="RmlC_Cupin_sf"/>
</dbReference>
<feature type="domain" description="HTH cro/C1-type" evidence="2">
    <location>
        <begin position="17"/>
        <end position="71"/>
    </location>
</feature>
<sequence>MPDQELEPMLEAVGPRLREVRKGRNLKLVDVAEQTGISVSTLSRLESGLRRPSLDLLIPLAQTYRVPLDDLVGAPPSGDPRIHPRPVRRHGMVYIPLTRQAAPVQAFKMVLPGRDPDTPLEQRVHGGYEWIYVLSGTLHLKLGAEITTLTTGEAAEFDTRTPHGIASADHDPVEILSLFSPQGEQIHIRDA</sequence>
<dbReference type="RefSeq" id="WP_377419547.1">
    <property type="nucleotide sequence ID" value="NZ_JBHSPR010000007.1"/>
</dbReference>
<dbReference type="CDD" id="cd02209">
    <property type="entry name" value="cupin_XRE_C"/>
    <property type="match status" value="1"/>
</dbReference>
<keyword evidence="4" id="KW-1185">Reference proteome</keyword>
<dbReference type="EMBL" id="JBHSPR010000007">
    <property type="protein sequence ID" value="MFC6016304.1"/>
    <property type="molecule type" value="Genomic_DNA"/>
</dbReference>
<dbReference type="Pfam" id="PF07883">
    <property type="entry name" value="Cupin_2"/>
    <property type="match status" value="1"/>
</dbReference>
<reference evidence="4" key="1">
    <citation type="journal article" date="2019" name="Int. J. Syst. Evol. Microbiol.">
        <title>The Global Catalogue of Microorganisms (GCM) 10K type strain sequencing project: providing services to taxonomists for standard genome sequencing and annotation.</title>
        <authorList>
            <consortium name="The Broad Institute Genomics Platform"/>
            <consortium name="The Broad Institute Genome Sequencing Center for Infectious Disease"/>
            <person name="Wu L."/>
            <person name="Ma J."/>
        </authorList>
    </citation>
    <scope>NUCLEOTIDE SEQUENCE [LARGE SCALE GENOMIC DNA]</scope>
    <source>
        <strain evidence="4">ZS-35-S2</strain>
    </source>
</reference>
<accession>A0ABW1K3J2</accession>
<evidence type="ECO:0000313" key="4">
    <source>
        <dbReference type="Proteomes" id="UP001596203"/>
    </source>
</evidence>
<dbReference type="InterPro" id="IPR010982">
    <property type="entry name" value="Lambda_DNA-bd_dom_sf"/>
</dbReference>
<dbReference type="Proteomes" id="UP001596203">
    <property type="component" value="Unassembled WGS sequence"/>
</dbReference>
<dbReference type="Pfam" id="PF01381">
    <property type="entry name" value="HTH_3"/>
    <property type="match status" value="1"/>
</dbReference>
<dbReference type="InterPro" id="IPR001387">
    <property type="entry name" value="Cro/C1-type_HTH"/>
</dbReference>
<evidence type="ECO:0000313" key="3">
    <source>
        <dbReference type="EMBL" id="MFC6016304.1"/>
    </source>
</evidence>
<dbReference type="SUPFAM" id="SSF47413">
    <property type="entry name" value="lambda repressor-like DNA-binding domains"/>
    <property type="match status" value="1"/>
</dbReference>
<protein>
    <submittedName>
        <fullName evidence="3">Helix-turn-helix domain-containing protein</fullName>
    </submittedName>
</protein>
<dbReference type="InterPro" id="IPR050807">
    <property type="entry name" value="TransReg_Diox_bact_type"/>
</dbReference>
<dbReference type="CDD" id="cd00093">
    <property type="entry name" value="HTH_XRE"/>
    <property type="match status" value="1"/>
</dbReference>